<evidence type="ECO:0000313" key="1">
    <source>
        <dbReference type="EMBL" id="KAF0771438.1"/>
    </source>
</evidence>
<proteinExistence type="predicted"/>
<keyword evidence="1" id="KW-0548">Nucleotidyltransferase</keyword>
<organism evidence="1 2">
    <name type="scientific">Aphis craccivora</name>
    <name type="common">Cowpea aphid</name>
    <dbReference type="NCBI Taxonomy" id="307492"/>
    <lineage>
        <taxon>Eukaryota</taxon>
        <taxon>Metazoa</taxon>
        <taxon>Ecdysozoa</taxon>
        <taxon>Arthropoda</taxon>
        <taxon>Hexapoda</taxon>
        <taxon>Insecta</taxon>
        <taxon>Pterygota</taxon>
        <taxon>Neoptera</taxon>
        <taxon>Paraneoptera</taxon>
        <taxon>Hemiptera</taxon>
        <taxon>Sternorrhyncha</taxon>
        <taxon>Aphidomorpha</taxon>
        <taxon>Aphidoidea</taxon>
        <taxon>Aphididae</taxon>
        <taxon>Aphidini</taxon>
        <taxon>Aphis</taxon>
        <taxon>Aphis</taxon>
    </lineage>
</organism>
<keyword evidence="2" id="KW-1185">Reference proteome</keyword>
<sequence length="123" mass="14307">MGTNEIVACPTWAAASPTKIKKIQILQNKFLRICLKAPWFMRDKQIHNDTRIPLLHDWIKTQLKNFHANLKTSDGARFFNLGTKTKNRRLKPRLPQDKSLSLRYRNWLANGKLDVDGVSNCNY</sequence>
<comment type="caution">
    <text evidence="1">The sequence shown here is derived from an EMBL/GenBank/DDBJ whole genome shotgun (WGS) entry which is preliminary data.</text>
</comment>
<evidence type="ECO:0000313" key="2">
    <source>
        <dbReference type="Proteomes" id="UP000478052"/>
    </source>
</evidence>
<dbReference type="EMBL" id="VUJU01000295">
    <property type="protein sequence ID" value="KAF0771438.1"/>
    <property type="molecule type" value="Genomic_DNA"/>
</dbReference>
<dbReference type="GO" id="GO:0003964">
    <property type="term" value="F:RNA-directed DNA polymerase activity"/>
    <property type="evidence" value="ECO:0007669"/>
    <property type="project" value="UniProtKB-KW"/>
</dbReference>
<accession>A0A6G0ZK67</accession>
<protein>
    <submittedName>
        <fullName evidence="1">Reverse transcriptase domain-containing protein</fullName>
    </submittedName>
</protein>
<keyword evidence="1" id="KW-0808">Transferase</keyword>
<reference evidence="1 2" key="1">
    <citation type="submission" date="2019-08" db="EMBL/GenBank/DDBJ databases">
        <title>Whole genome of Aphis craccivora.</title>
        <authorList>
            <person name="Voronova N.V."/>
            <person name="Shulinski R.S."/>
            <person name="Bandarenka Y.V."/>
            <person name="Zhorov D.G."/>
            <person name="Warner D."/>
        </authorList>
    </citation>
    <scope>NUCLEOTIDE SEQUENCE [LARGE SCALE GENOMIC DNA]</scope>
    <source>
        <strain evidence="1">180601</strain>
        <tissue evidence="1">Whole Body</tissue>
    </source>
</reference>
<dbReference type="Proteomes" id="UP000478052">
    <property type="component" value="Unassembled WGS sequence"/>
</dbReference>
<name>A0A6G0ZK67_APHCR</name>
<dbReference type="AlphaFoldDB" id="A0A6G0ZK67"/>
<gene>
    <name evidence="1" type="ORF">FWK35_00005769</name>
</gene>
<keyword evidence="1" id="KW-0695">RNA-directed DNA polymerase</keyword>
<dbReference type="OrthoDB" id="10050074at2759"/>